<dbReference type="PANTHER" id="PTHR14021">
    <property type="entry name" value="IRON-SULFUR CLUSTER CO-CHAPERONE PROTEIN HSCB"/>
    <property type="match status" value="1"/>
</dbReference>
<keyword evidence="7" id="KW-1185">Reference proteome</keyword>
<keyword evidence="2" id="KW-0143">Chaperone</keyword>
<evidence type="ECO:0000256" key="2">
    <source>
        <dbReference type="ARBA" id="ARBA00023186"/>
    </source>
</evidence>
<dbReference type="PANTHER" id="PTHR14021:SF15">
    <property type="entry name" value="IRON-SULFUR CLUSTER CO-CHAPERONE PROTEIN HSCB"/>
    <property type="match status" value="1"/>
</dbReference>
<name>A0A8E2F177_9PEZI</name>
<accession>A0A8E2F177</accession>
<dbReference type="Pfam" id="PF07743">
    <property type="entry name" value="HSCB_C"/>
    <property type="match status" value="1"/>
</dbReference>
<evidence type="ECO:0000313" key="6">
    <source>
        <dbReference type="EMBL" id="OCL08038.1"/>
    </source>
</evidence>
<dbReference type="Gene3D" id="1.20.1280.20">
    <property type="entry name" value="HscB, C-terminal domain"/>
    <property type="match status" value="1"/>
</dbReference>
<dbReference type="InterPro" id="IPR004640">
    <property type="entry name" value="HscB"/>
</dbReference>
<dbReference type="GO" id="GO:0051087">
    <property type="term" value="F:protein-folding chaperone binding"/>
    <property type="evidence" value="ECO:0007669"/>
    <property type="project" value="InterPro"/>
</dbReference>
<dbReference type="GO" id="GO:0051259">
    <property type="term" value="P:protein complex oligomerization"/>
    <property type="evidence" value="ECO:0007669"/>
    <property type="project" value="InterPro"/>
</dbReference>
<evidence type="ECO:0000259" key="5">
    <source>
        <dbReference type="SMART" id="SM00271"/>
    </source>
</evidence>
<dbReference type="AlphaFoldDB" id="A0A8E2F177"/>
<feature type="compositionally biased region" description="Low complexity" evidence="3">
    <location>
        <begin position="62"/>
        <end position="73"/>
    </location>
</feature>
<evidence type="ECO:0000313" key="7">
    <source>
        <dbReference type="Proteomes" id="UP000250140"/>
    </source>
</evidence>
<dbReference type="NCBIfam" id="TIGR00714">
    <property type="entry name" value="hscB"/>
    <property type="match status" value="1"/>
</dbReference>
<dbReference type="SUPFAM" id="SSF47144">
    <property type="entry name" value="HSC20 (HSCB), C-terminal oligomerisation domain"/>
    <property type="match status" value="1"/>
</dbReference>
<reference evidence="6 7" key="1">
    <citation type="journal article" date="2016" name="Nat. Commun.">
        <title>Ectomycorrhizal ecology is imprinted in the genome of the dominant symbiotic fungus Cenococcum geophilum.</title>
        <authorList>
            <consortium name="DOE Joint Genome Institute"/>
            <person name="Peter M."/>
            <person name="Kohler A."/>
            <person name="Ohm R.A."/>
            <person name="Kuo A."/>
            <person name="Krutzmann J."/>
            <person name="Morin E."/>
            <person name="Arend M."/>
            <person name="Barry K.W."/>
            <person name="Binder M."/>
            <person name="Choi C."/>
            <person name="Clum A."/>
            <person name="Copeland A."/>
            <person name="Grisel N."/>
            <person name="Haridas S."/>
            <person name="Kipfer T."/>
            <person name="LaButti K."/>
            <person name="Lindquist E."/>
            <person name="Lipzen A."/>
            <person name="Maire R."/>
            <person name="Meier B."/>
            <person name="Mihaltcheva S."/>
            <person name="Molinier V."/>
            <person name="Murat C."/>
            <person name="Poggeler S."/>
            <person name="Quandt C.A."/>
            <person name="Sperisen C."/>
            <person name="Tritt A."/>
            <person name="Tisserant E."/>
            <person name="Crous P.W."/>
            <person name="Henrissat B."/>
            <person name="Nehls U."/>
            <person name="Egli S."/>
            <person name="Spatafora J.W."/>
            <person name="Grigoriev I.V."/>
            <person name="Martin F.M."/>
        </authorList>
    </citation>
    <scope>NUCLEOTIDE SEQUENCE [LARGE SCALE GENOMIC DNA]</scope>
    <source>
        <strain evidence="6 7">CBS 207.34</strain>
    </source>
</reference>
<dbReference type="GO" id="GO:0005739">
    <property type="term" value="C:mitochondrion"/>
    <property type="evidence" value="ECO:0007669"/>
    <property type="project" value="TreeGrafter"/>
</dbReference>
<gene>
    <name evidence="6" type="ORF">AOQ84DRAFT_377118</name>
</gene>
<dbReference type="SMART" id="SM00271">
    <property type="entry name" value="DnaJ"/>
    <property type="match status" value="1"/>
</dbReference>
<sequence length="268" mass="29307">MRPASPAALTWLRLALTSEAALAPRTARTQPPSRLLHTTRIRPSSSHNSASNPPLHHPRHLSTSTPRPSASPSQSPPTPTATATPPQTPPQTHYDLFPQTFPHGPPPASPFTIDLAALRKEFLALQARAHPDLHPPPHKPRAQALSARINDAYRTLCSPLQRAQYLLSLRGIDVSGDEAARVEDDVGLLDEVMEAREAIEEAGGEEEVEVLRAVNEARVESSVRGLEEAFAGGDVEAARREAVRLRYWVNIRESLDAWERGSPVVLVH</sequence>
<protein>
    <submittedName>
        <fullName evidence="6">Co-chaperone Hsc20</fullName>
    </submittedName>
</protein>
<evidence type="ECO:0000256" key="4">
    <source>
        <dbReference type="SAM" id="SignalP"/>
    </source>
</evidence>
<evidence type="ECO:0000256" key="3">
    <source>
        <dbReference type="SAM" id="MobiDB-lite"/>
    </source>
</evidence>
<dbReference type="InterPro" id="IPR036386">
    <property type="entry name" value="HscB_C_sf"/>
</dbReference>
<feature type="region of interest" description="Disordered" evidence="3">
    <location>
        <begin position="19"/>
        <end position="111"/>
    </location>
</feature>
<dbReference type="Proteomes" id="UP000250140">
    <property type="component" value="Unassembled WGS sequence"/>
</dbReference>
<comment type="similarity">
    <text evidence="1">Belongs to the HscB family.</text>
</comment>
<dbReference type="InterPro" id="IPR036869">
    <property type="entry name" value="J_dom_sf"/>
</dbReference>
<feature type="signal peptide" evidence="4">
    <location>
        <begin position="1"/>
        <end position="23"/>
    </location>
</feature>
<dbReference type="OrthoDB" id="448954at2759"/>
<keyword evidence="4" id="KW-0732">Signal</keyword>
<dbReference type="EMBL" id="KV749724">
    <property type="protein sequence ID" value="OCL08038.1"/>
    <property type="molecule type" value="Genomic_DNA"/>
</dbReference>
<proteinExistence type="inferred from homology"/>
<dbReference type="SUPFAM" id="SSF46565">
    <property type="entry name" value="Chaperone J-domain"/>
    <property type="match status" value="1"/>
</dbReference>
<feature type="compositionally biased region" description="Low complexity" evidence="3">
    <location>
        <begin position="43"/>
        <end position="54"/>
    </location>
</feature>
<feature type="domain" description="J" evidence="5">
    <location>
        <begin position="91"/>
        <end position="161"/>
    </location>
</feature>
<dbReference type="InterPro" id="IPR009073">
    <property type="entry name" value="HscB_oligo_C"/>
</dbReference>
<dbReference type="CDD" id="cd06257">
    <property type="entry name" value="DnaJ"/>
    <property type="match status" value="1"/>
</dbReference>
<dbReference type="GO" id="GO:0001671">
    <property type="term" value="F:ATPase activator activity"/>
    <property type="evidence" value="ECO:0007669"/>
    <property type="project" value="InterPro"/>
</dbReference>
<dbReference type="GO" id="GO:0044571">
    <property type="term" value="P:[2Fe-2S] cluster assembly"/>
    <property type="evidence" value="ECO:0007669"/>
    <property type="project" value="InterPro"/>
</dbReference>
<dbReference type="Gene3D" id="1.10.287.110">
    <property type="entry name" value="DnaJ domain"/>
    <property type="match status" value="1"/>
</dbReference>
<evidence type="ECO:0000256" key="1">
    <source>
        <dbReference type="ARBA" id="ARBA00010476"/>
    </source>
</evidence>
<feature type="chain" id="PRO_5034609042" evidence="4">
    <location>
        <begin position="24"/>
        <end position="268"/>
    </location>
</feature>
<organism evidence="6 7">
    <name type="scientific">Glonium stellatum</name>
    <dbReference type="NCBI Taxonomy" id="574774"/>
    <lineage>
        <taxon>Eukaryota</taxon>
        <taxon>Fungi</taxon>
        <taxon>Dikarya</taxon>
        <taxon>Ascomycota</taxon>
        <taxon>Pezizomycotina</taxon>
        <taxon>Dothideomycetes</taxon>
        <taxon>Pleosporomycetidae</taxon>
        <taxon>Gloniales</taxon>
        <taxon>Gloniaceae</taxon>
        <taxon>Glonium</taxon>
    </lineage>
</organism>
<dbReference type="InterPro" id="IPR001623">
    <property type="entry name" value="DnaJ_domain"/>
</dbReference>